<accession>A0A1X7V464</accession>
<dbReference type="EnsemblMetazoa" id="XM_011404955.2">
    <property type="protein sequence ID" value="XP_011403257.1"/>
    <property type="gene ID" value="LOC105312367"/>
</dbReference>
<dbReference type="SUPFAM" id="SSF55729">
    <property type="entry name" value="Acyl-CoA N-acyltransferases (Nat)"/>
    <property type="match status" value="1"/>
</dbReference>
<dbReference type="InterPro" id="IPR000182">
    <property type="entry name" value="GNAT_dom"/>
</dbReference>
<dbReference type="AlphaFoldDB" id="A0A1X7V464"/>
<evidence type="ECO:0000313" key="4">
    <source>
        <dbReference type="Proteomes" id="UP000007879"/>
    </source>
</evidence>
<reference evidence="3" key="2">
    <citation type="submission" date="2017-05" db="UniProtKB">
        <authorList>
            <consortium name="EnsemblMetazoa"/>
        </authorList>
    </citation>
    <scope>IDENTIFICATION</scope>
</reference>
<dbReference type="KEGG" id="aqu:105312367"/>
<feature type="compositionally biased region" description="Basic and acidic residues" evidence="1">
    <location>
        <begin position="110"/>
        <end position="137"/>
    </location>
</feature>
<proteinExistence type="predicted"/>
<protein>
    <recommendedName>
        <fullName evidence="2">N-acetyltransferase domain-containing protein</fullName>
    </recommendedName>
</protein>
<dbReference type="EnsemblMetazoa" id="Aqu2.1.34798_001">
    <property type="protein sequence ID" value="Aqu2.1.34798_001"/>
    <property type="gene ID" value="Aqu2.1.34798"/>
</dbReference>
<organism evidence="3">
    <name type="scientific">Amphimedon queenslandica</name>
    <name type="common">Sponge</name>
    <dbReference type="NCBI Taxonomy" id="400682"/>
    <lineage>
        <taxon>Eukaryota</taxon>
        <taxon>Metazoa</taxon>
        <taxon>Porifera</taxon>
        <taxon>Demospongiae</taxon>
        <taxon>Heteroscleromorpha</taxon>
        <taxon>Haplosclerida</taxon>
        <taxon>Niphatidae</taxon>
        <taxon>Amphimedon</taxon>
    </lineage>
</organism>
<evidence type="ECO:0000313" key="3">
    <source>
        <dbReference type="EnsemblMetazoa" id="Aqu2.1.34798_001"/>
    </source>
</evidence>
<reference evidence="4" key="1">
    <citation type="journal article" date="2010" name="Nature">
        <title>The Amphimedon queenslandica genome and the evolution of animal complexity.</title>
        <authorList>
            <person name="Srivastava M."/>
            <person name="Simakov O."/>
            <person name="Chapman J."/>
            <person name="Fahey B."/>
            <person name="Gauthier M.E."/>
            <person name="Mitros T."/>
            <person name="Richards G.S."/>
            <person name="Conaco C."/>
            <person name="Dacre M."/>
            <person name="Hellsten U."/>
            <person name="Larroux C."/>
            <person name="Putnam N.H."/>
            <person name="Stanke M."/>
            <person name="Adamska M."/>
            <person name="Darling A."/>
            <person name="Degnan S.M."/>
            <person name="Oakley T.H."/>
            <person name="Plachetzki D.C."/>
            <person name="Zhai Y."/>
            <person name="Adamski M."/>
            <person name="Calcino A."/>
            <person name="Cummins S.F."/>
            <person name="Goodstein D.M."/>
            <person name="Harris C."/>
            <person name="Jackson D.J."/>
            <person name="Leys S.P."/>
            <person name="Shu S."/>
            <person name="Woodcroft B.J."/>
            <person name="Vervoort M."/>
            <person name="Kosik K.S."/>
            <person name="Manning G."/>
            <person name="Degnan B.M."/>
            <person name="Rokhsar D.S."/>
        </authorList>
    </citation>
    <scope>NUCLEOTIDE SEQUENCE [LARGE SCALE GENOMIC DNA]</scope>
</reference>
<dbReference type="InterPro" id="IPR016181">
    <property type="entry name" value="Acyl_CoA_acyltransferase"/>
</dbReference>
<feature type="region of interest" description="Disordered" evidence="1">
    <location>
        <begin position="440"/>
        <end position="481"/>
    </location>
</feature>
<dbReference type="OrthoDB" id="10249393at2759"/>
<feature type="region of interest" description="Disordered" evidence="1">
    <location>
        <begin position="110"/>
        <end position="182"/>
    </location>
</feature>
<dbReference type="InParanoid" id="A0A1X7V464"/>
<keyword evidence="4" id="KW-1185">Reference proteome</keyword>
<feature type="domain" description="N-acetyltransferase" evidence="2">
    <location>
        <begin position="157"/>
        <end position="312"/>
    </location>
</feature>
<dbReference type="Gene3D" id="3.40.630.30">
    <property type="match status" value="1"/>
</dbReference>
<feature type="compositionally biased region" description="Low complexity" evidence="1">
    <location>
        <begin position="443"/>
        <end position="452"/>
    </location>
</feature>
<evidence type="ECO:0000256" key="1">
    <source>
        <dbReference type="SAM" id="MobiDB-lite"/>
    </source>
</evidence>
<name>A0A1X7V464_AMPQE</name>
<dbReference type="GO" id="GO:0016747">
    <property type="term" value="F:acyltransferase activity, transferring groups other than amino-acyl groups"/>
    <property type="evidence" value="ECO:0007669"/>
    <property type="project" value="InterPro"/>
</dbReference>
<feature type="compositionally biased region" description="Acidic residues" evidence="1">
    <location>
        <begin position="147"/>
        <end position="182"/>
    </location>
</feature>
<dbReference type="PROSITE" id="PS51186">
    <property type="entry name" value="GNAT"/>
    <property type="match status" value="1"/>
</dbReference>
<dbReference type="OMA" id="ERSRCIM"/>
<dbReference type="Proteomes" id="UP000007879">
    <property type="component" value="Unassembled WGS sequence"/>
</dbReference>
<sequence length="481" mass="54656">MVDVLSESTSFSSRDGRRIVPCSVMMVNFRRLRTTEEDGAVKGKKETRFLRVSLPQVFNPGDLFHSMVALYSAALPDMELEAIYDTINNKPSRTVFVMAKKEAVLTYRKEHGPPKPIKDTKVIENNEKKEKSSDKENTGTSKVSTLDGEEEEDPYCSLFSDEEEEEYEEEVGDGEEEKGEDFELEREKFLSRVKERQSMDPFDLASVGMEDQITGCATFMKLSSKPGDSSVQILLLAVRHRWRGCGIGEYLLRLCKDPSIVGQYDLILTYADHKAEGFFSQFGFTADPIITARHKSLSDYWENSTLMAYVPPYSAAVSGSLKSLEAMEGQIKTWRVMSMASHYEQVCIMERLRQEVFLLYGRIASQEEVIQTLHTELRESVMNRQALEKEFELYRTKMKEKMLLLMEGRAKTWLEQLETRNEKERAAPLIKVTATFNEGLMPSSTSDGLSSSRTMVPDESSNSGDTTVAEDDNEDIRKGTE</sequence>
<dbReference type="eggNOG" id="ENOG502QRSC">
    <property type="taxonomic scope" value="Eukaryota"/>
</dbReference>
<evidence type="ECO:0000259" key="2">
    <source>
        <dbReference type="PROSITE" id="PS51186"/>
    </source>
</evidence>
<gene>
    <name evidence="3" type="primary">105312367</name>
</gene>
<dbReference type="CDD" id="cd04301">
    <property type="entry name" value="NAT_SF"/>
    <property type="match status" value="1"/>
</dbReference>